<reference evidence="2" key="1">
    <citation type="journal article" date="2019" name="Int. J. Syst. Evol. Microbiol.">
        <title>The Global Catalogue of Microorganisms (GCM) 10K type strain sequencing project: providing services to taxonomists for standard genome sequencing and annotation.</title>
        <authorList>
            <consortium name="The Broad Institute Genomics Platform"/>
            <consortium name="The Broad Institute Genome Sequencing Center for Infectious Disease"/>
            <person name="Wu L."/>
            <person name="Ma J."/>
        </authorList>
    </citation>
    <scope>NUCLEOTIDE SEQUENCE [LARGE SCALE GENOMIC DNA]</scope>
    <source>
        <strain evidence="2">JCM 18198</strain>
    </source>
</reference>
<dbReference type="Gene3D" id="2.30.110.10">
    <property type="entry name" value="Electron Transport, Fmn-binding Protein, Chain A"/>
    <property type="match status" value="1"/>
</dbReference>
<dbReference type="Pfam" id="PF04299">
    <property type="entry name" value="FMN_bind_2"/>
    <property type="match status" value="1"/>
</dbReference>
<comment type="caution">
    <text evidence="1">The sequence shown here is derived from an EMBL/GenBank/DDBJ whole genome shotgun (WGS) entry which is preliminary data.</text>
</comment>
<protein>
    <recommendedName>
        <fullName evidence="3">Transcriptional regulator</fullName>
    </recommendedName>
</protein>
<evidence type="ECO:0000313" key="1">
    <source>
        <dbReference type="EMBL" id="GAA4774997.1"/>
    </source>
</evidence>
<dbReference type="PANTHER" id="PTHR35802:SF1">
    <property type="entry name" value="PROTEASE SYNTHASE AND SPORULATION PROTEIN PAI 2"/>
    <property type="match status" value="1"/>
</dbReference>
<dbReference type="InterPro" id="IPR008775">
    <property type="entry name" value="Phytyl_CoA_dOase-like"/>
</dbReference>
<dbReference type="Proteomes" id="UP001500141">
    <property type="component" value="Unassembled WGS sequence"/>
</dbReference>
<accession>A0ABP9A678</accession>
<dbReference type="InterPro" id="IPR007396">
    <property type="entry name" value="TR_PAI2-type"/>
</dbReference>
<gene>
    <name evidence="1" type="ORF">GCM10023230_27270</name>
</gene>
<evidence type="ECO:0000313" key="2">
    <source>
        <dbReference type="Proteomes" id="UP001500141"/>
    </source>
</evidence>
<dbReference type="SUPFAM" id="SSF50475">
    <property type="entry name" value="FMN-binding split barrel"/>
    <property type="match status" value="1"/>
</dbReference>
<evidence type="ECO:0008006" key="3">
    <source>
        <dbReference type="Google" id="ProtNLM"/>
    </source>
</evidence>
<dbReference type="InterPro" id="IPR012349">
    <property type="entry name" value="Split_barrel_FMN-bd"/>
</dbReference>
<name>A0ABP9A678_9FLAO</name>
<dbReference type="Pfam" id="PF05721">
    <property type="entry name" value="PhyH"/>
    <property type="match status" value="1"/>
</dbReference>
<dbReference type="SUPFAM" id="SSF51197">
    <property type="entry name" value="Clavaminate synthase-like"/>
    <property type="match status" value="1"/>
</dbReference>
<dbReference type="EMBL" id="BAABIP010000022">
    <property type="protein sequence ID" value="GAA4774997.1"/>
    <property type="molecule type" value="Genomic_DNA"/>
</dbReference>
<keyword evidence="2" id="KW-1185">Reference proteome</keyword>
<dbReference type="Gene3D" id="2.60.120.620">
    <property type="entry name" value="q2cbj1_9rhob like domain"/>
    <property type="match status" value="1"/>
</dbReference>
<proteinExistence type="predicted"/>
<organism evidence="1 2">
    <name type="scientific">Flavobacterium hankyongi</name>
    <dbReference type="NCBI Taxonomy" id="1176532"/>
    <lineage>
        <taxon>Bacteria</taxon>
        <taxon>Pseudomonadati</taxon>
        <taxon>Bacteroidota</taxon>
        <taxon>Flavobacteriia</taxon>
        <taxon>Flavobacteriales</taxon>
        <taxon>Flavobacteriaceae</taxon>
        <taxon>Flavobacterium</taxon>
    </lineage>
</organism>
<dbReference type="PANTHER" id="PTHR35802">
    <property type="entry name" value="PROTEASE SYNTHASE AND SPORULATION PROTEIN PAI 2"/>
    <property type="match status" value="1"/>
</dbReference>
<sequence>MLFNTSISSMSKDFFSEKGFAIIDNVYTDEEVNTILELIEKSDSGKETYRKTQDVFAIRQALKEIPKLKDYVFNANIKEIIKSTGGDNCFVVKSIYFDKPETSNWFVAYHQDLTISIKDKVHSEGFTNWTKKQNQFAVQPPVEILENIFTIRIHLDTTTKENGAVKVIEKSHLLGIYRPELLDKTIEKETICEVEKGGIMLIKPLTLHASTRTTNHKRRRVLHIEFSNSKLPESLEWSEYSKIKITMYIPDLYKNENQPEIEQFLRDNGFAILINQTNGKLWGTHTPLVFEKTPEGKAILSGHISKENPQAENLKDREEILAIFNGPHSYISSSWYDHENVPTWNYVAVHVYGKITLLTPHETIESLKKLVNKYEKQQENPIKVENLSTKTMLQARGIVAFEIEITEIQAKRKLSQNRDDKNHQTIINHLENSKDFNSKIIASEMKKDRS</sequence>